<feature type="compositionally biased region" description="Polar residues" evidence="1">
    <location>
        <begin position="1"/>
        <end position="12"/>
    </location>
</feature>
<feature type="compositionally biased region" description="Low complexity" evidence="1">
    <location>
        <begin position="138"/>
        <end position="147"/>
    </location>
</feature>
<feature type="compositionally biased region" description="Low complexity" evidence="1">
    <location>
        <begin position="160"/>
        <end position="177"/>
    </location>
</feature>
<dbReference type="InterPro" id="IPR024078">
    <property type="entry name" value="LmbE-like_dom_sf"/>
</dbReference>
<feature type="compositionally biased region" description="Polar residues" evidence="1">
    <location>
        <begin position="38"/>
        <end position="50"/>
    </location>
</feature>
<dbReference type="EMBL" id="KZ819603">
    <property type="protein sequence ID" value="PWN34520.1"/>
    <property type="molecule type" value="Genomic_DNA"/>
</dbReference>
<dbReference type="RefSeq" id="XP_025354822.1">
    <property type="nucleotide sequence ID" value="XM_025498525.1"/>
</dbReference>
<dbReference type="Proteomes" id="UP000245771">
    <property type="component" value="Unassembled WGS sequence"/>
</dbReference>
<proteinExistence type="predicted"/>
<sequence>MSSIQQQPSSKSWIEPWSKAVSQAAEDQKKSHRRRNSFMVQSKINHSRTPSETIIKPAATSNVFENAGRLPSPPILQRIFFSPHPDDIAYSAYGTASKKPRCCHHDEENEDAHSYASTSSFKKQSHLRVQREDSGVALPSPSLSSSSKFSDDATLVATPSYASSASSTSSGSRRNSAVDLKTNTQNALIVTVFSKSRCANGEIGARLNRNVEDTTSLRTDEDEAFARSIGCDLLQLGFPDSSARDEPSRRPDLAEAAMKGPAGTKIRDVDHYIFEDVRKSLEPLVWMAVRAGAKIHLPLGVGCHVDHWMVRVAVLSILDELDVKLGETTKMLSEPLKEIFSTHLVGGKEPLHERLVFYEDLPYADAQTNSHVESLAKAVLPCGAKAQLVHLTESDWCKKRAAILAYASQMKPTILPSLYNHATRLAHLGKTIDPDFDSSKPHLVAERIWIIDATLRRLALEQQQ</sequence>
<keyword evidence="3" id="KW-1185">Reference proteome</keyword>
<protein>
    <submittedName>
        <fullName evidence="2">Uncharacterized protein</fullName>
    </submittedName>
</protein>
<gene>
    <name evidence="2" type="ORF">FA14DRAFT_160091</name>
</gene>
<dbReference type="GeneID" id="37020306"/>
<accession>A0A316VAP4</accession>
<dbReference type="AlphaFoldDB" id="A0A316VAP4"/>
<name>A0A316VAP4_9BASI</name>
<feature type="region of interest" description="Disordered" evidence="1">
    <location>
        <begin position="1"/>
        <end position="50"/>
    </location>
</feature>
<feature type="compositionally biased region" description="Basic and acidic residues" evidence="1">
    <location>
        <begin position="103"/>
        <end position="113"/>
    </location>
</feature>
<dbReference type="OrthoDB" id="5420308at2759"/>
<evidence type="ECO:0000313" key="3">
    <source>
        <dbReference type="Proteomes" id="UP000245771"/>
    </source>
</evidence>
<feature type="region of interest" description="Disordered" evidence="1">
    <location>
        <begin position="160"/>
        <end position="179"/>
    </location>
</feature>
<feature type="region of interest" description="Disordered" evidence="1">
    <location>
        <begin position="99"/>
        <end position="149"/>
    </location>
</feature>
<evidence type="ECO:0000313" key="2">
    <source>
        <dbReference type="EMBL" id="PWN34520.1"/>
    </source>
</evidence>
<evidence type="ECO:0000256" key="1">
    <source>
        <dbReference type="SAM" id="MobiDB-lite"/>
    </source>
</evidence>
<dbReference type="SUPFAM" id="SSF102588">
    <property type="entry name" value="LmbE-like"/>
    <property type="match status" value="1"/>
</dbReference>
<dbReference type="Gene3D" id="3.40.50.10320">
    <property type="entry name" value="LmbE-like"/>
    <property type="match status" value="1"/>
</dbReference>
<organism evidence="2 3">
    <name type="scientific">Meira miltonrushii</name>
    <dbReference type="NCBI Taxonomy" id="1280837"/>
    <lineage>
        <taxon>Eukaryota</taxon>
        <taxon>Fungi</taxon>
        <taxon>Dikarya</taxon>
        <taxon>Basidiomycota</taxon>
        <taxon>Ustilaginomycotina</taxon>
        <taxon>Exobasidiomycetes</taxon>
        <taxon>Exobasidiales</taxon>
        <taxon>Brachybasidiaceae</taxon>
        <taxon>Meira</taxon>
    </lineage>
</organism>
<dbReference type="InParanoid" id="A0A316VAP4"/>
<reference evidence="2 3" key="1">
    <citation type="journal article" date="2018" name="Mol. Biol. Evol.">
        <title>Broad Genomic Sampling Reveals a Smut Pathogenic Ancestry of the Fungal Clade Ustilaginomycotina.</title>
        <authorList>
            <person name="Kijpornyongpan T."/>
            <person name="Mondo S.J."/>
            <person name="Barry K."/>
            <person name="Sandor L."/>
            <person name="Lee J."/>
            <person name="Lipzen A."/>
            <person name="Pangilinan J."/>
            <person name="LaButti K."/>
            <person name="Hainaut M."/>
            <person name="Henrissat B."/>
            <person name="Grigoriev I.V."/>
            <person name="Spatafora J.W."/>
            <person name="Aime M.C."/>
        </authorList>
    </citation>
    <scope>NUCLEOTIDE SEQUENCE [LARGE SCALE GENOMIC DNA]</scope>
    <source>
        <strain evidence="2 3">MCA 3882</strain>
    </source>
</reference>